<dbReference type="GO" id="GO:0007411">
    <property type="term" value="P:axon guidance"/>
    <property type="evidence" value="ECO:0007669"/>
    <property type="project" value="TreeGrafter"/>
</dbReference>
<comment type="subcellular location">
    <subcellularLocation>
        <location evidence="1">Membrane</location>
        <topology evidence="1">Single-pass membrane protein</topology>
    </subcellularLocation>
</comment>
<reference evidence="12 13" key="1">
    <citation type="journal article" date="2019" name="Genome Biol. Evol.">
        <title>Whole-Genome Sequencing of the Giant Devil Catfish, Bagarius yarrelli.</title>
        <authorList>
            <person name="Jiang W."/>
            <person name="Lv Y."/>
            <person name="Cheng L."/>
            <person name="Yang K."/>
            <person name="Chao B."/>
            <person name="Wang X."/>
            <person name="Li Y."/>
            <person name="Pan X."/>
            <person name="You X."/>
            <person name="Zhang Y."/>
            <person name="Yang J."/>
            <person name="Li J."/>
            <person name="Zhang X."/>
            <person name="Liu S."/>
            <person name="Sun C."/>
            <person name="Yang J."/>
            <person name="Shi Q."/>
        </authorList>
    </citation>
    <scope>NUCLEOTIDE SEQUENCE [LARGE SCALE GENOMIC DNA]</scope>
    <source>
        <strain evidence="12">JWS20170419001</strain>
        <tissue evidence="12">Muscle</tissue>
    </source>
</reference>
<dbReference type="PANTHER" id="PTHR10075:SF100">
    <property type="entry name" value="FASCICLIN-2"/>
    <property type="match status" value="1"/>
</dbReference>
<feature type="region of interest" description="Disordered" evidence="10">
    <location>
        <begin position="915"/>
        <end position="940"/>
    </location>
</feature>
<evidence type="ECO:0000256" key="3">
    <source>
        <dbReference type="ARBA" id="ARBA00022729"/>
    </source>
</evidence>
<dbReference type="GO" id="GO:0070593">
    <property type="term" value="P:dendrite self-avoidance"/>
    <property type="evidence" value="ECO:0007669"/>
    <property type="project" value="TreeGrafter"/>
</dbReference>
<evidence type="ECO:0000256" key="7">
    <source>
        <dbReference type="ARBA" id="ARBA00023136"/>
    </source>
</evidence>
<dbReference type="InterPro" id="IPR003598">
    <property type="entry name" value="Ig_sub2"/>
</dbReference>
<dbReference type="SMART" id="SM00408">
    <property type="entry name" value="IGc2"/>
    <property type="match status" value="4"/>
</dbReference>
<comment type="caution">
    <text evidence="12">The sequence shown here is derived from an EMBL/GenBank/DDBJ whole genome shotgun (WGS) entry which is preliminary data.</text>
</comment>
<feature type="domain" description="Ig-like" evidence="11">
    <location>
        <begin position="336"/>
        <end position="379"/>
    </location>
</feature>
<dbReference type="FunFam" id="2.60.40.10:FF:000017">
    <property type="entry name" value="Down syndrome cell adhesion molecule b"/>
    <property type="match status" value="1"/>
</dbReference>
<name>A0A556V397_BAGYA</name>
<dbReference type="EMBL" id="VCAZ01000107">
    <property type="protein sequence ID" value="TST10039.1"/>
    <property type="molecule type" value="Genomic_DNA"/>
</dbReference>
<feature type="compositionally biased region" description="Basic and acidic residues" evidence="10">
    <location>
        <begin position="802"/>
        <end position="817"/>
    </location>
</feature>
<keyword evidence="13" id="KW-1185">Reference proteome</keyword>
<proteinExistence type="predicted"/>
<dbReference type="GO" id="GO:0030424">
    <property type="term" value="C:axon"/>
    <property type="evidence" value="ECO:0007669"/>
    <property type="project" value="TreeGrafter"/>
</dbReference>
<dbReference type="Proteomes" id="UP000319801">
    <property type="component" value="Unassembled WGS sequence"/>
</dbReference>
<keyword evidence="9" id="KW-0393">Immunoglobulin domain</keyword>
<dbReference type="PANTHER" id="PTHR10075">
    <property type="entry name" value="BASIGIN RELATED"/>
    <property type="match status" value="1"/>
</dbReference>
<evidence type="ECO:0000313" key="12">
    <source>
        <dbReference type="EMBL" id="TST10039.1"/>
    </source>
</evidence>
<evidence type="ECO:0000256" key="2">
    <source>
        <dbReference type="ARBA" id="ARBA00022692"/>
    </source>
</evidence>
<dbReference type="OrthoDB" id="9448246at2759"/>
<keyword evidence="5" id="KW-0130">Cell adhesion</keyword>
<evidence type="ECO:0000256" key="1">
    <source>
        <dbReference type="ARBA" id="ARBA00004167"/>
    </source>
</evidence>
<dbReference type="InterPro" id="IPR013098">
    <property type="entry name" value="Ig_I-set"/>
</dbReference>
<keyword evidence="4" id="KW-0677">Repeat</keyword>
<organism evidence="12 13">
    <name type="scientific">Bagarius yarrelli</name>
    <name type="common">Goonch</name>
    <name type="synonym">Bagrus yarrelli</name>
    <dbReference type="NCBI Taxonomy" id="175774"/>
    <lineage>
        <taxon>Eukaryota</taxon>
        <taxon>Metazoa</taxon>
        <taxon>Chordata</taxon>
        <taxon>Craniata</taxon>
        <taxon>Vertebrata</taxon>
        <taxon>Euteleostomi</taxon>
        <taxon>Actinopterygii</taxon>
        <taxon>Neopterygii</taxon>
        <taxon>Teleostei</taxon>
        <taxon>Ostariophysi</taxon>
        <taxon>Siluriformes</taxon>
        <taxon>Sisoridae</taxon>
        <taxon>Sisorinae</taxon>
        <taxon>Bagarius</taxon>
    </lineage>
</organism>
<keyword evidence="2" id="KW-0812">Transmembrane</keyword>
<evidence type="ECO:0000256" key="9">
    <source>
        <dbReference type="ARBA" id="ARBA00023319"/>
    </source>
</evidence>
<feature type="domain" description="Ig-like" evidence="11">
    <location>
        <begin position="416"/>
        <end position="504"/>
    </location>
</feature>
<feature type="domain" description="Ig-like" evidence="11">
    <location>
        <begin position="143"/>
        <end position="225"/>
    </location>
</feature>
<dbReference type="GO" id="GO:0005886">
    <property type="term" value="C:plasma membrane"/>
    <property type="evidence" value="ECO:0007669"/>
    <property type="project" value="TreeGrafter"/>
</dbReference>
<dbReference type="Gene3D" id="2.60.40.10">
    <property type="entry name" value="Immunoglobulins"/>
    <property type="match status" value="6"/>
</dbReference>
<dbReference type="FunFam" id="2.60.40.10:FF:000032">
    <property type="entry name" value="palladin isoform X1"/>
    <property type="match status" value="1"/>
</dbReference>
<keyword evidence="3" id="KW-0732">Signal</keyword>
<evidence type="ECO:0000256" key="10">
    <source>
        <dbReference type="SAM" id="MobiDB-lite"/>
    </source>
</evidence>
<keyword evidence="7" id="KW-0472">Membrane</keyword>
<dbReference type="SMART" id="SM00406">
    <property type="entry name" value="IGv"/>
    <property type="match status" value="2"/>
</dbReference>
<feature type="domain" description="Ig-like" evidence="11">
    <location>
        <begin position="48"/>
        <end position="138"/>
    </location>
</feature>
<keyword evidence="8" id="KW-1015">Disulfide bond</keyword>
<evidence type="ECO:0000256" key="8">
    <source>
        <dbReference type="ARBA" id="ARBA00023157"/>
    </source>
</evidence>
<evidence type="ECO:0000313" key="13">
    <source>
        <dbReference type="Proteomes" id="UP000319801"/>
    </source>
</evidence>
<dbReference type="SMART" id="SM00409">
    <property type="entry name" value="IG"/>
    <property type="match status" value="5"/>
</dbReference>
<evidence type="ECO:0000256" key="6">
    <source>
        <dbReference type="ARBA" id="ARBA00022989"/>
    </source>
</evidence>
<protein>
    <submittedName>
        <fullName evidence="12">Hemicentin-1</fullName>
    </submittedName>
</protein>
<feature type="region of interest" description="Disordered" evidence="10">
    <location>
        <begin position="802"/>
        <end position="824"/>
    </location>
</feature>
<dbReference type="GO" id="GO:0007156">
    <property type="term" value="P:homophilic cell adhesion via plasma membrane adhesion molecules"/>
    <property type="evidence" value="ECO:0007669"/>
    <property type="project" value="TreeGrafter"/>
</dbReference>
<accession>A0A556V397</accession>
<dbReference type="Pfam" id="PF13927">
    <property type="entry name" value="Ig_3"/>
    <property type="match status" value="1"/>
</dbReference>
<sequence>MLTLSFLAQITLPYDIQDTITKLSVENAYLQHRLEKLTQSLQELRKHPDHLTVFSVKPEDGVGVLNRSLMLHCAAYDTSSQTALLVKWEKQNGGLSAGVQRLANGSLFFSWLEDEDLGGYICSARKGSKQIRSGVTVSKAYLENVFFGPQSQSAPEGQGVFFQCVSGESSPPAHIFWLKNSRVFTRGTQIQGQYGGGSQRKTSGTLHLTNITKQDQGQYVCVTYNPLLNISKESSKASLIVGGFRMSLEIMQGPENITVAVETSAVLHCVVHGFPTPKVQWFKDGQTLPNTSRWNLHDDGQLLVFKSVLSEDEGFYYCEAENNKETLRSQSAYLLPAVMDWTFVLQPVNKTVRKGDPVTLNCRPPHSRPPAQISWFRNNHLLQSRSHISTQSTGDLLFLSQFGIIVVLLVILTAPPSVTLWPLAVISAVGAEVIIQCQVSGHPVPSIDWLKHGQSVRTGGKISKGARNSTLYISSVRIYDEGYYTCAASNTVGQDEKTTRLRIADNETLHISNAHQSDTGEYYCTAENNMGQDRRKTIITVFSDINLKNSSTLQHKNRGNKKYKALLITPEPHSVISDAKTPEVRTQKRHVTQINSIIDYTDQQKFQTSNMQPEFLSAHYQTIDQNSIESVSDQHTNSKLVEPSSNSVVQAHEPTQTSGFTMNNLNNVTSTTPVEVHQYRSQLTEQFTVTKASQANYTELIEMLDKNTSKAPMRTTANNARGIGGPCRPGEHLAIERTYDNKAFENDNMVAVIEQSPNMSEIRAYPPASSPSTLLLEPSCDDAQVEFQPSQDMSVIVETHLKPSEDRQLETSFEEGKSTPSLPSDVQLQCMEDWRSQDSGQCQRGAPSPPPSNSLGTQEEGLHSTLTLQTLDSSSTPVHHSISLSHANCPLMLSHCVTLGMTSVSVDVHFYPSDPTQYRHQTNSRHEHDQSALSSHHGKP</sequence>
<dbReference type="InterPro" id="IPR013783">
    <property type="entry name" value="Ig-like_fold"/>
</dbReference>
<dbReference type="Pfam" id="PF07679">
    <property type="entry name" value="I-set"/>
    <property type="match status" value="3"/>
</dbReference>
<dbReference type="InterPro" id="IPR036179">
    <property type="entry name" value="Ig-like_dom_sf"/>
</dbReference>
<dbReference type="InterPro" id="IPR013106">
    <property type="entry name" value="Ig_V-set"/>
</dbReference>
<dbReference type="InterPro" id="IPR007110">
    <property type="entry name" value="Ig-like_dom"/>
</dbReference>
<evidence type="ECO:0000256" key="4">
    <source>
        <dbReference type="ARBA" id="ARBA00022737"/>
    </source>
</evidence>
<evidence type="ECO:0000256" key="5">
    <source>
        <dbReference type="ARBA" id="ARBA00022889"/>
    </source>
</evidence>
<gene>
    <name evidence="12" type="ORF">Baya_12467</name>
</gene>
<dbReference type="AlphaFoldDB" id="A0A556V397"/>
<dbReference type="SUPFAM" id="SSF48726">
    <property type="entry name" value="Immunoglobulin"/>
    <property type="match status" value="6"/>
</dbReference>
<dbReference type="GO" id="GO:0098632">
    <property type="term" value="F:cell-cell adhesion mediator activity"/>
    <property type="evidence" value="ECO:0007669"/>
    <property type="project" value="TreeGrafter"/>
</dbReference>
<dbReference type="InterPro" id="IPR003599">
    <property type="entry name" value="Ig_sub"/>
</dbReference>
<feature type="domain" description="Ig-like" evidence="11">
    <location>
        <begin position="226"/>
        <end position="335"/>
    </location>
</feature>
<evidence type="ECO:0000259" key="11">
    <source>
        <dbReference type="PROSITE" id="PS50835"/>
    </source>
</evidence>
<keyword evidence="6" id="KW-1133">Transmembrane helix</keyword>
<dbReference type="PROSITE" id="PS50835">
    <property type="entry name" value="IG_LIKE"/>
    <property type="match status" value="5"/>
</dbReference>
<feature type="region of interest" description="Disordered" evidence="10">
    <location>
        <begin position="836"/>
        <end position="859"/>
    </location>
</feature>